<dbReference type="Proteomes" id="UP000789920">
    <property type="component" value="Unassembled WGS sequence"/>
</dbReference>
<accession>A0ACA9Q4I4</accession>
<organism evidence="1 2">
    <name type="scientific">Racocetra persica</name>
    <dbReference type="NCBI Taxonomy" id="160502"/>
    <lineage>
        <taxon>Eukaryota</taxon>
        <taxon>Fungi</taxon>
        <taxon>Fungi incertae sedis</taxon>
        <taxon>Mucoromycota</taxon>
        <taxon>Glomeromycotina</taxon>
        <taxon>Glomeromycetes</taxon>
        <taxon>Diversisporales</taxon>
        <taxon>Gigasporaceae</taxon>
        <taxon>Racocetra</taxon>
    </lineage>
</organism>
<evidence type="ECO:0000313" key="1">
    <source>
        <dbReference type="EMBL" id="CAG8735972.1"/>
    </source>
</evidence>
<proteinExistence type="predicted"/>
<name>A0ACA9Q4I4_9GLOM</name>
<gene>
    <name evidence="1" type="ORF">RPERSI_LOCUS12657</name>
</gene>
<reference evidence="1" key="1">
    <citation type="submission" date="2021-06" db="EMBL/GenBank/DDBJ databases">
        <authorList>
            <person name="Kallberg Y."/>
            <person name="Tangrot J."/>
            <person name="Rosling A."/>
        </authorList>
    </citation>
    <scope>NUCLEOTIDE SEQUENCE</scope>
    <source>
        <strain evidence="1">MA461A</strain>
    </source>
</reference>
<evidence type="ECO:0000313" key="2">
    <source>
        <dbReference type="Proteomes" id="UP000789920"/>
    </source>
</evidence>
<sequence>TNEARNETYNPFQQAKVGHKADMKGTLINTSYKLEALYGEVSGGLGFFGLSIASRKKKYLDKVKLSIMMRDSINIALKQWKHISDKDRKSLVLYRFTQDGISILFNFTNFIKAITKN</sequence>
<protein>
    <submittedName>
        <fullName evidence="1">27208_t:CDS:1</fullName>
    </submittedName>
</protein>
<dbReference type="EMBL" id="CAJVQC010027287">
    <property type="protein sequence ID" value="CAG8735972.1"/>
    <property type="molecule type" value="Genomic_DNA"/>
</dbReference>
<comment type="caution">
    <text evidence="1">The sequence shown here is derived from an EMBL/GenBank/DDBJ whole genome shotgun (WGS) entry which is preliminary data.</text>
</comment>
<keyword evidence="2" id="KW-1185">Reference proteome</keyword>
<feature type="non-terminal residue" evidence="1">
    <location>
        <position position="1"/>
    </location>
</feature>